<dbReference type="InterPro" id="IPR032710">
    <property type="entry name" value="NTF2-like_dom_sf"/>
</dbReference>
<feature type="domain" description="DUF4440" evidence="1">
    <location>
        <begin position="7"/>
        <end position="111"/>
    </location>
</feature>
<gene>
    <name evidence="2" type="ORF">BLA60_04225</name>
</gene>
<dbReference type="EMBL" id="MSIF01000001">
    <property type="protein sequence ID" value="OLF14341.1"/>
    <property type="molecule type" value="Genomic_DNA"/>
</dbReference>
<name>A0A7Z0WS65_9PSEU</name>
<dbReference type="Pfam" id="PF14534">
    <property type="entry name" value="DUF4440"/>
    <property type="match status" value="1"/>
</dbReference>
<reference evidence="2 3" key="1">
    <citation type="submission" date="2016-12" db="EMBL/GenBank/DDBJ databases">
        <title>The draft genome sequence of Actinophytocola xinjiangensis.</title>
        <authorList>
            <person name="Wang W."/>
            <person name="Yuan L."/>
        </authorList>
    </citation>
    <scope>NUCLEOTIDE SEQUENCE [LARGE SCALE GENOMIC DNA]</scope>
    <source>
        <strain evidence="2 3">CGMCC 4.4663</strain>
    </source>
</reference>
<dbReference type="Gene3D" id="3.10.450.50">
    <property type="match status" value="1"/>
</dbReference>
<sequence>MGEQAVVELVQRWAEVERTGDVDAYGEILDEDFRGIGPVGFVLDGEQWAARHRNGLRNEEFTVSDQRVRTFGDTAIVEAVQRQRTFAMGHESSGSFRVAVVAVRRDSRWVIANVQFSGPLIAPGEKPAFVRTTEG</sequence>
<dbReference type="AlphaFoldDB" id="A0A7Z0WS65"/>
<dbReference type="OrthoDB" id="884581at2"/>
<dbReference type="RefSeq" id="WP_075131289.1">
    <property type="nucleotide sequence ID" value="NZ_MSIF01000001.1"/>
</dbReference>
<dbReference type="SUPFAM" id="SSF54427">
    <property type="entry name" value="NTF2-like"/>
    <property type="match status" value="1"/>
</dbReference>
<comment type="caution">
    <text evidence="2">The sequence shown here is derived from an EMBL/GenBank/DDBJ whole genome shotgun (WGS) entry which is preliminary data.</text>
</comment>
<dbReference type="InterPro" id="IPR027843">
    <property type="entry name" value="DUF4440"/>
</dbReference>
<keyword evidence="3" id="KW-1185">Reference proteome</keyword>
<dbReference type="InterPro" id="IPR011944">
    <property type="entry name" value="Steroid_delta5-4_isomerase"/>
</dbReference>
<organism evidence="2 3">
    <name type="scientific">Actinophytocola xinjiangensis</name>
    <dbReference type="NCBI Taxonomy" id="485602"/>
    <lineage>
        <taxon>Bacteria</taxon>
        <taxon>Bacillati</taxon>
        <taxon>Actinomycetota</taxon>
        <taxon>Actinomycetes</taxon>
        <taxon>Pseudonocardiales</taxon>
        <taxon>Pseudonocardiaceae</taxon>
    </lineage>
</organism>
<evidence type="ECO:0000313" key="2">
    <source>
        <dbReference type="EMBL" id="OLF14341.1"/>
    </source>
</evidence>
<accession>A0A7Z0WS65</accession>
<dbReference type="Proteomes" id="UP000185696">
    <property type="component" value="Unassembled WGS sequence"/>
</dbReference>
<proteinExistence type="predicted"/>
<evidence type="ECO:0000313" key="3">
    <source>
        <dbReference type="Proteomes" id="UP000185696"/>
    </source>
</evidence>
<dbReference type="NCBIfam" id="TIGR02246">
    <property type="entry name" value="SgcJ/EcaC family oxidoreductase"/>
    <property type="match status" value="1"/>
</dbReference>
<evidence type="ECO:0000259" key="1">
    <source>
        <dbReference type="Pfam" id="PF14534"/>
    </source>
</evidence>
<protein>
    <recommendedName>
        <fullName evidence="1">DUF4440 domain-containing protein</fullName>
    </recommendedName>
</protein>